<dbReference type="GO" id="GO:0004798">
    <property type="term" value="F:dTMP kinase activity"/>
    <property type="evidence" value="ECO:0007669"/>
    <property type="project" value="UniProtKB-UniRule"/>
</dbReference>
<evidence type="ECO:0000313" key="13">
    <source>
        <dbReference type="Proteomes" id="UP000824109"/>
    </source>
</evidence>
<dbReference type="AlphaFoldDB" id="A0A9D1MDP6"/>
<evidence type="ECO:0000256" key="7">
    <source>
        <dbReference type="ARBA" id="ARBA00022777"/>
    </source>
</evidence>
<dbReference type="InterPro" id="IPR039430">
    <property type="entry name" value="Thymidylate_kin-like_dom"/>
</dbReference>
<evidence type="ECO:0000256" key="8">
    <source>
        <dbReference type="ARBA" id="ARBA00022840"/>
    </source>
</evidence>
<proteinExistence type="inferred from homology"/>
<evidence type="ECO:0000256" key="4">
    <source>
        <dbReference type="ARBA" id="ARBA00022679"/>
    </source>
</evidence>
<evidence type="ECO:0000256" key="10">
    <source>
        <dbReference type="HAMAP-Rule" id="MF_00165"/>
    </source>
</evidence>
<evidence type="ECO:0000256" key="6">
    <source>
        <dbReference type="ARBA" id="ARBA00022741"/>
    </source>
</evidence>
<dbReference type="EMBL" id="DVNB01000102">
    <property type="protein sequence ID" value="HIU58137.1"/>
    <property type="molecule type" value="Genomic_DNA"/>
</dbReference>
<dbReference type="FunFam" id="3.40.50.300:FF:002288">
    <property type="entry name" value="Probable thymidylate kinase"/>
    <property type="match status" value="1"/>
</dbReference>
<keyword evidence="5 10" id="KW-0545">Nucleotide biosynthesis</keyword>
<comment type="caution">
    <text evidence="12">The sequence shown here is derived from an EMBL/GenBank/DDBJ whole genome shotgun (WGS) entry which is preliminary data.</text>
</comment>
<dbReference type="Pfam" id="PF02223">
    <property type="entry name" value="Thymidylate_kin"/>
    <property type="match status" value="1"/>
</dbReference>
<name>A0A9D1MDP6_9FIRM</name>
<evidence type="ECO:0000256" key="5">
    <source>
        <dbReference type="ARBA" id="ARBA00022727"/>
    </source>
</evidence>
<dbReference type="GO" id="GO:0006233">
    <property type="term" value="P:dTDP biosynthetic process"/>
    <property type="evidence" value="ECO:0007669"/>
    <property type="project" value="InterPro"/>
</dbReference>
<dbReference type="EC" id="2.7.4.9" evidence="2 10"/>
<dbReference type="HAMAP" id="MF_00165">
    <property type="entry name" value="Thymidylate_kinase"/>
    <property type="match status" value="1"/>
</dbReference>
<dbReference type="GO" id="GO:0006227">
    <property type="term" value="P:dUDP biosynthetic process"/>
    <property type="evidence" value="ECO:0007669"/>
    <property type="project" value="TreeGrafter"/>
</dbReference>
<keyword evidence="7 10" id="KW-0418">Kinase</keyword>
<evidence type="ECO:0000256" key="1">
    <source>
        <dbReference type="ARBA" id="ARBA00009776"/>
    </source>
</evidence>
<keyword evidence="8 10" id="KW-0067">ATP-binding</keyword>
<evidence type="ECO:0000256" key="9">
    <source>
        <dbReference type="ARBA" id="ARBA00048743"/>
    </source>
</evidence>
<dbReference type="InterPro" id="IPR027417">
    <property type="entry name" value="P-loop_NTPase"/>
</dbReference>
<dbReference type="PANTHER" id="PTHR10344:SF4">
    <property type="entry name" value="UMP-CMP KINASE 2, MITOCHONDRIAL"/>
    <property type="match status" value="1"/>
</dbReference>
<comment type="catalytic activity">
    <reaction evidence="9 10">
        <text>dTMP + ATP = dTDP + ADP</text>
        <dbReference type="Rhea" id="RHEA:13517"/>
        <dbReference type="ChEBI" id="CHEBI:30616"/>
        <dbReference type="ChEBI" id="CHEBI:58369"/>
        <dbReference type="ChEBI" id="CHEBI:63528"/>
        <dbReference type="ChEBI" id="CHEBI:456216"/>
        <dbReference type="EC" id="2.7.4.9"/>
    </reaction>
</comment>
<reference evidence="12" key="2">
    <citation type="journal article" date="2021" name="PeerJ">
        <title>Extensive microbial diversity within the chicken gut microbiome revealed by metagenomics and culture.</title>
        <authorList>
            <person name="Gilroy R."/>
            <person name="Ravi A."/>
            <person name="Getino M."/>
            <person name="Pursley I."/>
            <person name="Horton D.L."/>
            <person name="Alikhan N.F."/>
            <person name="Baker D."/>
            <person name="Gharbi K."/>
            <person name="Hall N."/>
            <person name="Watson M."/>
            <person name="Adriaenssens E.M."/>
            <person name="Foster-Nyarko E."/>
            <person name="Jarju S."/>
            <person name="Secka A."/>
            <person name="Antonio M."/>
            <person name="Oren A."/>
            <person name="Chaudhuri R.R."/>
            <person name="La Ragione R."/>
            <person name="Hildebrand F."/>
            <person name="Pallen M.J."/>
        </authorList>
    </citation>
    <scope>NUCLEOTIDE SEQUENCE</scope>
    <source>
        <strain evidence="12">USAMLcec3-3695</strain>
    </source>
</reference>
<evidence type="ECO:0000256" key="2">
    <source>
        <dbReference type="ARBA" id="ARBA00012980"/>
    </source>
</evidence>
<protein>
    <recommendedName>
        <fullName evidence="3 10">Thymidylate kinase</fullName>
        <ecNumber evidence="2 10">2.7.4.9</ecNumber>
    </recommendedName>
    <alternativeName>
        <fullName evidence="10">dTMP kinase</fullName>
    </alternativeName>
</protein>
<dbReference type="SUPFAM" id="SSF52540">
    <property type="entry name" value="P-loop containing nucleoside triphosphate hydrolases"/>
    <property type="match status" value="1"/>
</dbReference>
<gene>
    <name evidence="10" type="primary">tmk</name>
    <name evidence="12" type="ORF">IAA61_10065</name>
</gene>
<dbReference type="InterPro" id="IPR018094">
    <property type="entry name" value="Thymidylate_kinase"/>
</dbReference>
<feature type="domain" description="Thymidylate kinase-like" evidence="11">
    <location>
        <begin position="7"/>
        <end position="180"/>
    </location>
</feature>
<dbReference type="Proteomes" id="UP000824109">
    <property type="component" value="Unassembled WGS sequence"/>
</dbReference>
<keyword evidence="6 10" id="KW-0547">Nucleotide-binding</keyword>
<comment type="caution">
    <text evidence="10">Lacks conserved residue(s) required for the propagation of feature annotation.</text>
</comment>
<dbReference type="Gene3D" id="3.40.50.300">
    <property type="entry name" value="P-loop containing nucleotide triphosphate hydrolases"/>
    <property type="match status" value="1"/>
</dbReference>
<dbReference type="GO" id="GO:0005829">
    <property type="term" value="C:cytosol"/>
    <property type="evidence" value="ECO:0007669"/>
    <property type="project" value="TreeGrafter"/>
</dbReference>
<keyword evidence="4 10" id="KW-0808">Transferase</keyword>
<reference evidence="12" key="1">
    <citation type="submission" date="2020-10" db="EMBL/GenBank/DDBJ databases">
        <authorList>
            <person name="Gilroy R."/>
        </authorList>
    </citation>
    <scope>NUCLEOTIDE SEQUENCE</scope>
    <source>
        <strain evidence="12">USAMLcec3-3695</strain>
    </source>
</reference>
<dbReference type="PANTHER" id="PTHR10344">
    <property type="entry name" value="THYMIDYLATE KINASE"/>
    <property type="match status" value="1"/>
</dbReference>
<dbReference type="CDD" id="cd01672">
    <property type="entry name" value="TMPK"/>
    <property type="match status" value="1"/>
</dbReference>
<dbReference type="GO" id="GO:0005524">
    <property type="term" value="F:ATP binding"/>
    <property type="evidence" value="ECO:0007669"/>
    <property type="project" value="UniProtKB-UniRule"/>
</dbReference>
<sequence length="224" mass="25654">MGTLIAIDGVDASGKQTQSELLYKRLTDSGIRARLVSFPDYGSESSALVRMYLNGDFGSRPEDVNAYAASTFFAADRFASYRRGWRGDYENGTVIIADRYVPSNMIHQASKLPNDEKGKFVEWLYDLEYNIYGLPQPAMTIFLDMPPEYAARLMAERENKIDHSQSKDIHERDREYLTASYKNAVSISKRFGWQHVLCAKDGRVRTIEEINDEIMNILKRRLSI</sequence>
<accession>A0A9D1MDP6</accession>
<evidence type="ECO:0000259" key="11">
    <source>
        <dbReference type="Pfam" id="PF02223"/>
    </source>
</evidence>
<dbReference type="GO" id="GO:0006235">
    <property type="term" value="P:dTTP biosynthetic process"/>
    <property type="evidence" value="ECO:0007669"/>
    <property type="project" value="UniProtKB-UniRule"/>
</dbReference>
<organism evidence="12 13">
    <name type="scientific">Candidatus Ornithomonoglobus merdipullorum</name>
    <dbReference type="NCBI Taxonomy" id="2840895"/>
    <lineage>
        <taxon>Bacteria</taxon>
        <taxon>Bacillati</taxon>
        <taxon>Bacillota</taxon>
        <taxon>Clostridia</taxon>
        <taxon>Candidatus Ornithomonoglobus</taxon>
    </lineage>
</organism>
<evidence type="ECO:0000313" key="12">
    <source>
        <dbReference type="EMBL" id="HIU58137.1"/>
    </source>
</evidence>
<comment type="function">
    <text evidence="10">Phosphorylation of dTMP to form dTDP in both de novo and salvage pathways of dTTP synthesis.</text>
</comment>
<evidence type="ECO:0000256" key="3">
    <source>
        <dbReference type="ARBA" id="ARBA00017144"/>
    </source>
</evidence>
<comment type="similarity">
    <text evidence="1 10">Belongs to the thymidylate kinase family.</text>
</comment>